<dbReference type="InterPro" id="IPR003439">
    <property type="entry name" value="ABC_transporter-like_ATP-bd"/>
</dbReference>
<keyword evidence="1" id="KW-0677">Repeat</keyword>
<dbReference type="SUPFAM" id="SSF52540">
    <property type="entry name" value="P-loop containing nucleoside triphosphate hydrolases"/>
    <property type="match status" value="2"/>
</dbReference>
<dbReference type="CDD" id="cd03221">
    <property type="entry name" value="ABCF_EF-3"/>
    <property type="match status" value="2"/>
</dbReference>
<organism evidence="7 8">
    <name type="scientific">Orientia tsutsugamushi</name>
    <name type="common">Rickettsia tsutsugamushi</name>
    <dbReference type="NCBI Taxonomy" id="784"/>
    <lineage>
        <taxon>Bacteria</taxon>
        <taxon>Pseudomonadati</taxon>
        <taxon>Pseudomonadota</taxon>
        <taxon>Alphaproteobacteria</taxon>
        <taxon>Rickettsiales</taxon>
        <taxon>Rickettsiaceae</taxon>
        <taxon>Rickettsieae</taxon>
        <taxon>Orientia</taxon>
    </lineage>
</organism>
<dbReference type="RefSeq" id="WP_108839624.1">
    <property type="nucleotide sequence ID" value="NZ_OOHR01000004.1"/>
</dbReference>
<feature type="domain" description="ABC transporter" evidence="6">
    <location>
        <begin position="279"/>
        <end position="474"/>
    </location>
</feature>
<name>A0A2R8F0D9_ORITS</name>
<dbReference type="PANTHER" id="PTHR19211:SF6">
    <property type="entry name" value="BLL7188 PROTEIN"/>
    <property type="match status" value="1"/>
</dbReference>
<evidence type="ECO:0000259" key="6">
    <source>
        <dbReference type="PROSITE" id="PS50893"/>
    </source>
</evidence>
<comment type="function">
    <text evidence="4">Part of an ABC transporter complex. Transmembrane domains (TMD) form a pore in the inner membrane and the ATP-binding domain (NBD) is responsible for energy generation.</text>
</comment>
<dbReference type="Pfam" id="PF00005">
    <property type="entry name" value="ABC_tran"/>
    <property type="match status" value="3"/>
</dbReference>
<keyword evidence="3 7" id="KW-0067">ATP-binding</keyword>
<feature type="compositionally biased region" description="Basic and acidic residues" evidence="5">
    <location>
        <begin position="199"/>
        <end position="214"/>
    </location>
</feature>
<dbReference type="GO" id="GO:0005524">
    <property type="term" value="F:ATP binding"/>
    <property type="evidence" value="ECO:0007669"/>
    <property type="project" value="UniProtKB-KW"/>
</dbReference>
<gene>
    <name evidence="7" type="primary">abcT</name>
    <name evidence="7" type="ORF">FPW1038_01265</name>
</gene>
<evidence type="ECO:0000313" key="7">
    <source>
        <dbReference type="EMBL" id="SPM44718.1"/>
    </source>
</evidence>
<proteinExistence type="predicted"/>
<evidence type="ECO:0000313" key="8">
    <source>
        <dbReference type="Proteomes" id="UP000244889"/>
    </source>
</evidence>
<dbReference type="AlphaFoldDB" id="A0A2R8F0D9"/>
<dbReference type="InterPro" id="IPR017871">
    <property type="entry name" value="ABC_transporter-like_CS"/>
</dbReference>
<sequence length="475" mass="53101">MIHKPIQIKNLQLSFPYKACFDDFSVQIPYGSRIAIIGRNGCGKTTLLKILNGMVEPTSGDVLRTADVIIGFVPQIVEEFDSLSGGQRLNAAVTQALSLEPNVLLLDEPTNHLDRHNRKSMMRMLQSYPGILIVVSHDTELLRHCIDTLWHIDNGQIRVFSGNYDDYICEIRKARSSLEQEITRLDRQKKDMHHALMKEQKRAAKSKAKGEKSIHQRKWPTIVSTAKAGRAEETSGRKKSAIDHKKQDLTDQLSNLRLPEIIVPKFSLSSADIGDRTIVSISDGSVGYAEQEPLLQKISLSISSRDRIAIQGDNASGKSTLIKAIIDDACIIKSGNWYAPKINDIGYLDQHYGTLSAGKTVLETIAELVLIWPHIEVRRHLNDFLFRKNEEVNALVSTLSGGEKARLSLAQIAAKTPKLLILDEITNNLDLETKEHVMQVLKAYPGAMIIISHDSDFLEEIRVNSYLEINNGVLS</sequence>
<dbReference type="PROSITE" id="PS00211">
    <property type="entry name" value="ABC_TRANSPORTER_1"/>
    <property type="match status" value="1"/>
</dbReference>
<feature type="compositionally biased region" description="Basic and acidic residues" evidence="5">
    <location>
        <begin position="229"/>
        <end position="246"/>
    </location>
</feature>
<evidence type="ECO:0000256" key="3">
    <source>
        <dbReference type="ARBA" id="ARBA00022840"/>
    </source>
</evidence>
<feature type="region of interest" description="Disordered" evidence="5">
    <location>
        <begin position="199"/>
        <end position="246"/>
    </location>
</feature>
<dbReference type="Gene3D" id="3.40.50.300">
    <property type="entry name" value="P-loop containing nucleotide triphosphate hydrolases"/>
    <property type="match status" value="3"/>
</dbReference>
<dbReference type="Proteomes" id="UP000244889">
    <property type="component" value="Unassembled WGS sequence"/>
</dbReference>
<dbReference type="InterPro" id="IPR003593">
    <property type="entry name" value="AAA+_ATPase"/>
</dbReference>
<evidence type="ECO:0000256" key="1">
    <source>
        <dbReference type="ARBA" id="ARBA00022737"/>
    </source>
</evidence>
<reference evidence="8" key="1">
    <citation type="submission" date="2018-03" db="EMBL/GenBank/DDBJ databases">
        <authorList>
            <person name="Batty M. E."/>
            <person name="Batty M E."/>
        </authorList>
    </citation>
    <scope>NUCLEOTIDE SEQUENCE [LARGE SCALE GENOMIC DNA]</scope>
</reference>
<dbReference type="GO" id="GO:0016887">
    <property type="term" value="F:ATP hydrolysis activity"/>
    <property type="evidence" value="ECO:0007669"/>
    <property type="project" value="InterPro"/>
</dbReference>
<dbReference type="InterPro" id="IPR027417">
    <property type="entry name" value="P-loop_NTPase"/>
</dbReference>
<dbReference type="PANTHER" id="PTHR19211">
    <property type="entry name" value="ATP-BINDING TRANSPORT PROTEIN-RELATED"/>
    <property type="match status" value="1"/>
</dbReference>
<dbReference type="PROSITE" id="PS50893">
    <property type="entry name" value="ABC_TRANSPORTER_2"/>
    <property type="match status" value="2"/>
</dbReference>
<accession>A0A2R8F0D9</accession>
<evidence type="ECO:0000256" key="5">
    <source>
        <dbReference type="SAM" id="MobiDB-lite"/>
    </source>
</evidence>
<dbReference type="SMART" id="SM00382">
    <property type="entry name" value="AAA"/>
    <property type="match status" value="2"/>
</dbReference>
<feature type="domain" description="ABC transporter" evidence="6">
    <location>
        <begin position="6"/>
        <end position="179"/>
    </location>
</feature>
<keyword evidence="2" id="KW-0547">Nucleotide-binding</keyword>
<evidence type="ECO:0000256" key="4">
    <source>
        <dbReference type="ARBA" id="ARBA00024725"/>
    </source>
</evidence>
<dbReference type="EMBL" id="OOHR01000004">
    <property type="protein sequence ID" value="SPM44718.1"/>
    <property type="molecule type" value="Genomic_DNA"/>
</dbReference>
<dbReference type="InterPro" id="IPR050611">
    <property type="entry name" value="ABCF"/>
</dbReference>
<evidence type="ECO:0000256" key="2">
    <source>
        <dbReference type="ARBA" id="ARBA00022741"/>
    </source>
</evidence>
<protein>
    <submittedName>
        <fullName evidence="7">ABC transporter ATP-binding protein</fullName>
    </submittedName>
</protein>